<dbReference type="InterPro" id="IPR017452">
    <property type="entry name" value="GPCR_Rhodpsn_7TM"/>
</dbReference>
<dbReference type="EMBL" id="GG666505">
    <property type="protein sequence ID" value="EEN61443.1"/>
    <property type="molecule type" value="Genomic_DNA"/>
</dbReference>
<keyword evidence="8" id="KW-0807">Transducer</keyword>
<dbReference type="InterPro" id="IPR050569">
    <property type="entry name" value="TAAR"/>
</dbReference>
<dbReference type="GO" id="GO:0004930">
    <property type="term" value="F:G protein-coupled receptor activity"/>
    <property type="evidence" value="ECO:0007669"/>
    <property type="project" value="UniProtKB-KW"/>
</dbReference>
<feature type="transmembrane region" description="Helical" evidence="9">
    <location>
        <begin position="220"/>
        <end position="239"/>
    </location>
</feature>
<dbReference type="GO" id="GO:0005886">
    <property type="term" value="C:plasma membrane"/>
    <property type="evidence" value="ECO:0007669"/>
    <property type="project" value="UniProtKB-SubCell"/>
</dbReference>
<dbReference type="PANTHER" id="PTHR24249:SF411">
    <property type="entry name" value="G-PROTEIN COUPLED RECEPTORS FAMILY 1 PROFILE DOMAIN-CONTAINING PROTEIN"/>
    <property type="match status" value="1"/>
</dbReference>
<feature type="domain" description="G-protein coupled receptors family 1 profile" evidence="10">
    <location>
        <begin position="66"/>
        <end position="330"/>
    </location>
</feature>
<evidence type="ECO:0000256" key="4">
    <source>
        <dbReference type="ARBA" id="ARBA00022989"/>
    </source>
</evidence>
<reference evidence="11" key="1">
    <citation type="journal article" date="2008" name="Nature">
        <title>The amphioxus genome and the evolution of the chordate karyotype.</title>
        <authorList>
            <consortium name="US DOE Joint Genome Institute (JGI-PGF)"/>
            <person name="Putnam N.H."/>
            <person name="Butts T."/>
            <person name="Ferrier D.E.K."/>
            <person name="Furlong R.F."/>
            <person name="Hellsten U."/>
            <person name="Kawashima T."/>
            <person name="Robinson-Rechavi M."/>
            <person name="Shoguchi E."/>
            <person name="Terry A."/>
            <person name="Yu J.-K."/>
            <person name="Benito-Gutierrez E.L."/>
            <person name="Dubchak I."/>
            <person name="Garcia-Fernandez J."/>
            <person name="Gibson-Brown J.J."/>
            <person name="Grigoriev I.V."/>
            <person name="Horton A.C."/>
            <person name="de Jong P.J."/>
            <person name="Jurka J."/>
            <person name="Kapitonov V.V."/>
            <person name="Kohara Y."/>
            <person name="Kuroki Y."/>
            <person name="Lindquist E."/>
            <person name="Lucas S."/>
            <person name="Osoegawa K."/>
            <person name="Pennacchio L.A."/>
            <person name="Salamov A.A."/>
            <person name="Satou Y."/>
            <person name="Sauka-Spengler T."/>
            <person name="Schmutz J."/>
            <person name="Shin-I T."/>
            <person name="Toyoda A."/>
            <person name="Bronner-Fraser M."/>
            <person name="Fujiyama A."/>
            <person name="Holland L.Z."/>
            <person name="Holland P.W.H."/>
            <person name="Satoh N."/>
            <person name="Rokhsar D.S."/>
        </authorList>
    </citation>
    <scope>NUCLEOTIDE SEQUENCE [LARGE SCALE GENOMIC DNA]</scope>
    <source>
        <strain evidence="11">S238N-H82</strain>
        <tissue evidence="11">Testes</tissue>
    </source>
</reference>
<feature type="transmembrane region" description="Helical" evidence="9">
    <location>
        <begin position="314"/>
        <end position="332"/>
    </location>
</feature>
<evidence type="ECO:0000256" key="1">
    <source>
        <dbReference type="ARBA" id="ARBA00004651"/>
    </source>
</evidence>
<dbReference type="SMART" id="SM01381">
    <property type="entry name" value="7TM_GPCR_Srsx"/>
    <property type="match status" value="1"/>
</dbReference>
<feature type="transmembrane region" description="Helical" evidence="9">
    <location>
        <begin position="281"/>
        <end position="308"/>
    </location>
</feature>
<dbReference type="eggNOG" id="ENOG502SXKT">
    <property type="taxonomic scope" value="Eukaryota"/>
</dbReference>
<evidence type="ECO:0000256" key="8">
    <source>
        <dbReference type="ARBA" id="ARBA00023224"/>
    </source>
</evidence>
<keyword evidence="5" id="KW-0297">G-protein coupled receptor</keyword>
<protein>
    <recommendedName>
        <fullName evidence="10">G-protein coupled receptors family 1 profile domain-containing protein</fullName>
    </recommendedName>
</protein>
<dbReference type="SUPFAM" id="SSF81321">
    <property type="entry name" value="Family A G protein-coupled receptor-like"/>
    <property type="match status" value="1"/>
</dbReference>
<comment type="subcellular location">
    <subcellularLocation>
        <location evidence="1">Cell membrane</location>
        <topology evidence="1">Multi-pass membrane protein</topology>
    </subcellularLocation>
</comment>
<dbReference type="Gene3D" id="1.20.1070.10">
    <property type="entry name" value="Rhodopsin 7-helix transmembrane proteins"/>
    <property type="match status" value="1"/>
</dbReference>
<dbReference type="PROSITE" id="PS50262">
    <property type="entry name" value="G_PROTEIN_RECEP_F1_2"/>
    <property type="match status" value="1"/>
</dbReference>
<evidence type="ECO:0000313" key="11">
    <source>
        <dbReference type="EMBL" id="EEN61443.1"/>
    </source>
</evidence>
<proteinExistence type="predicted"/>
<keyword evidence="3 9" id="KW-0812">Transmembrane</keyword>
<keyword evidence="7" id="KW-0675">Receptor</keyword>
<keyword evidence="2" id="KW-1003">Cell membrane</keyword>
<dbReference type="AlphaFoldDB" id="C3YED5"/>
<dbReference type="PRINTS" id="PR00237">
    <property type="entry name" value="GPCRRHODOPSN"/>
</dbReference>
<feature type="transmembrane region" description="Helical" evidence="9">
    <location>
        <begin position="86"/>
        <end position="105"/>
    </location>
</feature>
<feature type="transmembrane region" description="Helical" evidence="9">
    <location>
        <begin position="165"/>
        <end position="185"/>
    </location>
</feature>
<keyword evidence="6 9" id="KW-0472">Membrane</keyword>
<organism>
    <name type="scientific">Branchiostoma floridae</name>
    <name type="common">Florida lancelet</name>
    <name type="synonym">Amphioxus</name>
    <dbReference type="NCBI Taxonomy" id="7739"/>
    <lineage>
        <taxon>Eukaryota</taxon>
        <taxon>Metazoa</taxon>
        <taxon>Chordata</taxon>
        <taxon>Cephalochordata</taxon>
        <taxon>Leptocardii</taxon>
        <taxon>Amphioxiformes</taxon>
        <taxon>Branchiostomatidae</taxon>
        <taxon>Branchiostoma</taxon>
    </lineage>
</organism>
<evidence type="ECO:0000256" key="6">
    <source>
        <dbReference type="ARBA" id="ARBA00023136"/>
    </source>
</evidence>
<accession>C3YED5</accession>
<dbReference type="CDD" id="cd00637">
    <property type="entry name" value="7tm_classA_rhodopsin-like"/>
    <property type="match status" value="1"/>
</dbReference>
<dbReference type="InterPro" id="IPR000276">
    <property type="entry name" value="GPCR_Rhodpsn"/>
</dbReference>
<dbReference type="InParanoid" id="C3YED5"/>
<evidence type="ECO:0000256" key="7">
    <source>
        <dbReference type="ARBA" id="ARBA00023170"/>
    </source>
</evidence>
<feature type="transmembrane region" description="Helical" evidence="9">
    <location>
        <begin position="51"/>
        <end position="74"/>
    </location>
</feature>
<dbReference type="Pfam" id="PF00001">
    <property type="entry name" value="7tm_1"/>
    <property type="match status" value="1"/>
</dbReference>
<dbReference type="PANTHER" id="PTHR24249">
    <property type="entry name" value="HISTAMINE RECEPTOR-RELATED G-PROTEIN COUPLED RECEPTOR"/>
    <property type="match status" value="1"/>
</dbReference>
<evidence type="ECO:0000256" key="3">
    <source>
        <dbReference type="ARBA" id="ARBA00022692"/>
    </source>
</evidence>
<sequence>MAALQALENVTFSTCEVVSENVTLENSTVTITSFSPVLCGLSGLYPAWRPVVVFVLVCFILLSIMGNGCLVGTIATRESMQEPGNFFLAALAVTDVFSSLLFIPSSIHNTTHGTYLSGAACKTQAFLVCVVGSLAHSFLLCLWVCRYVHIVSPMKFEEKLSRPRIALAMGLSVIFAVLPPFIGVIRNGEVKVVSYHGANGMQVSPTSIYPCIPDLIEASVSSAICLATMIISTIIAIFIDREAQQHKENLKSLSPSPENSTDVVPPEVLEAKFKATKTLSIVLLIYWITWLPPIIMFFLSDIVSMSIFSVAQDVLHIVLLTNTFSDSLLYAFRYEIYRKALVQMFRHCKNSIRDTILDYIEIILE</sequence>
<evidence type="ECO:0000259" key="10">
    <source>
        <dbReference type="PROSITE" id="PS50262"/>
    </source>
</evidence>
<evidence type="ECO:0000256" key="5">
    <source>
        <dbReference type="ARBA" id="ARBA00023040"/>
    </source>
</evidence>
<feature type="transmembrane region" description="Helical" evidence="9">
    <location>
        <begin position="125"/>
        <end position="145"/>
    </location>
</feature>
<name>C3YED5_BRAFL</name>
<evidence type="ECO:0000256" key="9">
    <source>
        <dbReference type="SAM" id="Phobius"/>
    </source>
</evidence>
<evidence type="ECO:0000256" key="2">
    <source>
        <dbReference type="ARBA" id="ARBA00022475"/>
    </source>
</evidence>
<gene>
    <name evidence="11" type="ORF">BRAFLDRAFT_74248</name>
</gene>
<keyword evidence="4 9" id="KW-1133">Transmembrane helix</keyword>